<dbReference type="OrthoDB" id="4928917at2"/>
<dbReference type="RefSeq" id="WP_112932147.1">
    <property type="nucleotide sequence ID" value="NZ_SRYO01000011.1"/>
</dbReference>
<dbReference type="Gene3D" id="3.40.50.2300">
    <property type="match status" value="1"/>
</dbReference>
<dbReference type="EMBL" id="SRYO01000011">
    <property type="protein sequence ID" value="TGY33988.1"/>
    <property type="molecule type" value="Genomic_DNA"/>
</dbReference>
<dbReference type="GO" id="GO:0003677">
    <property type="term" value="F:DNA binding"/>
    <property type="evidence" value="ECO:0007669"/>
    <property type="project" value="UniProtKB-KW"/>
</dbReference>
<dbReference type="InterPro" id="IPR036388">
    <property type="entry name" value="WH-like_DNA-bd_sf"/>
</dbReference>
<name>A0A4S2CY53_9MICO</name>
<reference evidence="3 4" key="1">
    <citation type="submission" date="2019-04" db="EMBL/GenBank/DDBJ databases">
        <title>Microbes associate with the intestines of laboratory mice.</title>
        <authorList>
            <person name="Navarre W."/>
            <person name="Wong E."/>
            <person name="Huang K."/>
            <person name="Tropini C."/>
            <person name="Ng K."/>
            <person name="Yu B."/>
        </authorList>
    </citation>
    <scope>NUCLEOTIDE SEQUENCE [LARGE SCALE GENOMIC DNA]</scope>
    <source>
        <strain evidence="3 4">NM46_B2-13</strain>
    </source>
</reference>
<dbReference type="Gene3D" id="1.10.10.10">
    <property type="entry name" value="Winged helix-like DNA-binding domain superfamily/Winged helix DNA-binding domain"/>
    <property type="match status" value="1"/>
</dbReference>
<sequence>MTASAGAALRRVTIVDPSSARRAHARELLAGRLGMRVVAEAATVGEVVARRPAGTHPSQVLFLVVTDRVETDLSALAACRRAGMRVVALTADAPDHVVRTLMDAGVEGIVSSRESEGVVLAVVDAVRRGARAWSPRTRATLDALAVRPALSVQESRLMVLYASGLTISEVADRLGVRGDTARKYLNRVKAKYAAVGRPVRTKTELSQAARDDGLLPPGPPPARDL</sequence>
<keyword evidence="1" id="KW-0238">DNA-binding</keyword>
<dbReference type="InterPro" id="IPR011006">
    <property type="entry name" value="CheY-like_superfamily"/>
</dbReference>
<dbReference type="SUPFAM" id="SSF46894">
    <property type="entry name" value="C-terminal effector domain of the bipartite response regulators"/>
    <property type="match status" value="1"/>
</dbReference>
<dbReference type="InterPro" id="IPR016032">
    <property type="entry name" value="Sig_transdc_resp-reg_C-effctor"/>
</dbReference>
<dbReference type="AlphaFoldDB" id="A0A4S2CY53"/>
<dbReference type="PANTHER" id="PTHR43214">
    <property type="entry name" value="TWO-COMPONENT RESPONSE REGULATOR"/>
    <property type="match status" value="1"/>
</dbReference>
<dbReference type="Proteomes" id="UP000309893">
    <property type="component" value="Unassembled WGS sequence"/>
</dbReference>
<organism evidence="3 4">
    <name type="scientific">Microbacterium laevaniformans</name>
    <dbReference type="NCBI Taxonomy" id="36807"/>
    <lineage>
        <taxon>Bacteria</taxon>
        <taxon>Bacillati</taxon>
        <taxon>Actinomycetota</taxon>
        <taxon>Actinomycetes</taxon>
        <taxon>Micrococcales</taxon>
        <taxon>Microbacteriaceae</taxon>
        <taxon>Microbacterium</taxon>
    </lineage>
</organism>
<evidence type="ECO:0000256" key="1">
    <source>
        <dbReference type="ARBA" id="ARBA00023125"/>
    </source>
</evidence>
<feature type="region of interest" description="Disordered" evidence="2">
    <location>
        <begin position="202"/>
        <end position="225"/>
    </location>
</feature>
<evidence type="ECO:0000256" key="2">
    <source>
        <dbReference type="SAM" id="MobiDB-lite"/>
    </source>
</evidence>
<gene>
    <name evidence="3" type="ORF">E5344_13635</name>
</gene>
<dbReference type="InterPro" id="IPR039420">
    <property type="entry name" value="WalR-like"/>
</dbReference>
<feature type="compositionally biased region" description="Pro residues" evidence="2">
    <location>
        <begin position="216"/>
        <end position="225"/>
    </location>
</feature>
<dbReference type="GO" id="GO:0006355">
    <property type="term" value="P:regulation of DNA-templated transcription"/>
    <property type="evidence" value="ECO:0007669"/>
    <property type="project" value="InterPro"/>
</dbReference>
<evidence type="ECO:0000313" key="3">
    <source>
        <dbReference type="EMBL" id="TGY33988.1"/>
    </source>
</evidence>
<protein>
    <submittedName>
        <fullName evidence="3">Response regulator transcription factor</fullName>
    </submittedName>
</protein>
<evidence type="ECO:0000313" key="4">
    <source>
        <dbReference type="Proteomes" id="UP000309893"/>
    </source>
</evidence>
<dbReference type="SUPFAM" id="SSF52172">
    <property type="entry name" value="CheY-like"/>
    <property type="match status" value="1"/>
</dbReference>
<accession>A0A4S2CY53</accession>
<proteinExistence type="predicted"/>
<comment type="caution">
    <text evidence="3">The sequence shown here is derived from an EMBL/GenBank/DDBJ whole genome shotgun (WGS) entry which is preliminary data.</text>
</comment>